<dbReference type="Proteomes" id="UP000004994">
    <property type="component" value="Chromosome 2"/>
</dbReference>
<evidence type="ECO:0000313" key="1">
    <source>
        <dbReference type="EnsemblPlants" id="Solyc02g073572.1.1"/>
    </source>
</evidence>
<sequence>MDERKEKRKLVFIVIELVEILISDSLYWKSKSKGSLAYYVDQILEDRLRPKRQQSAVHSSHSAPLTTTTTASAASTQYLLQSVSIVNSTAELRDSLYWKSKSKGSLAYYVDQIFEDRLRPKRQQSAVHSFEKHPTLHLLTTTTTASAASTQYLLQSVSIVNSTA</sequence>
<evidence type="ECO:0000313" key="2">
    <source>
        <dbReference type="Proteomes" id="UP000004994"/>
    </source>
</evidence>
<accession>A0A3Q7F320</accession>
<name>A0A3Q7F320_SOLLC</name>
<protein>
    <submittedName>
        <fullName evidence="1">Uncharacterized protein</fullName>
    </submittedName>
</protein>
<reference evidence="1" key="1">
    <citation type="journal article" date="2012" name="Nature">
        <title>The tomato genome sequence provides insights into fleshy fruit evolution.</title>
        <authorList>
            <consortium name="Tomato Genome Consortium"/>
        </authorList>
    </citation>
    <scope>NUCLEOTIDE SEQUENCE [LARGE SCALE GENOMIC DNA]</scope>
    <source>
        <strain evidence="1">cv. Heinz 1706</strain>
    </source>
</reference>
<keyword evidence="2" id="KW-1185">Reference proteome</keyword>
<dbReference type="InParanoid" id="A0A3Q7F320"/>
<organism evidence="1">
    <name type="scientific">Solanum lycopersicum</name>
    <name type="common">Tomato</name>
    <name type="synonym">Lycopersicon esculentum</name>
    <dbReference type="NCBI Taxonomy" id="4081"/>
    <lineage>
        <taxon>Eukaryota</taxon>
        <taxon>Viridiplantae</taxon>
        <taxon>Streptophyta</taxon>
        <taxon>Embryophyta</taxon>
        <taxon>Tracheophyta</taxon>
        <taxon>Spermatophyta</taxon>
        <taxon>Magnoliopsida</taxon>
        <taxon>eudicotyledons</taxon>
        <taxon>Gunneridae</taxon>
        <taxon>Pentapetalae</taxon>
        <taxon>asterids</taxon>
        <taxon>lamiids</taxon>
        <taxon>Solanales</taxon>
        <taxon>Solanaceae</taxon>
        <taxon>Solanoideae</taxon>
        <taxon>Solaneae</taxon>
        <taxon>Solanum</taxon>
        <taxon>Solanum subgen. Lycopersicon</taxon>
    </lineage>
</organism>
<dbReference type="AlphaFoldDB" id="A0A3Q7F320"/>
<proteinExistence type="predicted"/>
<dbReference type="Gramene" id="Solyc02g073572.1.1">
    <property type="protein sequence ID" value="Solyc02g073572.1.1"/>
    <property type="gene ID" value="Solyc02g073572.1"/>
</dbReference>
<reference evidence="1" key="2">
    <citation type="submission" date="2019-01" db="UniProtKB">
        <authorList>
            <consortium name="EnsemblPlants"/>
        </authorList>
    </citation>
    <scope>IDENTIFICATION</scope>
    <source>
        <strain evidence="1">cv. Heinz 1706</strain>
    </source>
</reference>
<dbReference type="EnsemblPlants" id="Solyc02g073572.1.1">
    <property type="protein sequence ID" value="Solyc02g073572.1.1"/>
    <property type="gene ID" value="Solyc02g073572.1"/>
</dbReference>